<proteinExistence type="predicted"/>
<evidence type="ECO:0000256" key="1">
    <source>
        <dbReference type="ARBA" id="ARBA00023125"/>
    </source>
</evidence>
<dbReference type="Proteomes" id="UP000326838">
    <property type="component" value="Unassembled WGS sequence"/>
</dbReference>
<comment type="caution">
    <text evidence="4">The sequence shown here is derived from an EMBL/GenBank/DDBJ whole genome shotgun (WGS) entry which is preliminary data.</text>
</comment>
<name>A0A5N0TN45_9MICO</name>
<dbReference type="InterPro" id="IPR027417">
    <property type="entry name" value="P-loop_NTPase"/>
</dbReference>
<dbReference type="EMBL" id="VYUY01000006">
    <property type="protein sequence ID" value="KAA9134829.1"/>
    <property type="molecule type" value="Genomic_DNA"/>
</dbReference>
<dbReference type="SMART" id="SM00421">
    <property type="entry name" value="HTH_LUXR"/>
    <property type="match status" value="1"/>
</dbReference>
<protein>
    <recommendedName>
        <fullName evidence="3">HTH luxR-type domain-containing protein</fullName>
    </recommendedName>
</protein>
<organism evidence="4 5">
    <name type="scientific">Microbacterium caowuchunii</name>
    <dbReference type="NCBI Taxonomy" id="2614638"/>
    <lineage>
        <taxon>Bacteria</taxon>
        <taxon>Bacillati</taxon>
        <taxon>Actinomycetota</taxon>
        <taxon>Actinomycetes</taxon>
        <taxon>Micrococcales</taxon>
        <taxon>Microbacteriaceae</taxon>
        <taxon>Microbacterium</taxon>
    </lineage>
</organism>
<feature type="domain" description="HTH luxR-type" evidence="3">
    <location>
        <begin position="811"/>
        <end position="872"/>
    </location>
</feature>
<feature type="region of interest" description="Disordered" evidence="2">
    <location>
        <begin position="318"/>
        <end position="338"/>
    </location>
</feature>
<evidence type="ECO:0000313" key="5">
    <source>
        <dbReference type="Proteomes" id="UP000326838"/>
    </source>
</evidence>
<dbReference type="RefSeq" id="WP_150892185.1">
    <property type="nucleotide sequence ID" value="NZ_VYUY01000006.1"/>
</dbReference>
<reference evidence="5" key="1">
    <citation type="submission" date="2019-09" db="EMBL/GenBank/DDBJ databases">
        <title>Mumia zhuanghuii sp. nov. isolated from the intestinal contents of plateau pika (Ochotona curzoniae) in the Qinghai-Tibet plateau of China.</title>
        <authorList>
            <person name="Tian Z."/>
        </authorList>
    </citation>
    <scope>NUCLEOTIDE SEQUENCE [LARGE SCALE GENOMIC DNA]</scope>
    <source>
        <strain evidence="5">L-033</strain>
    </source>
</reference>
<accession>A0A5N0TN45</accession>
<dbReference type="SUPFAM" id="SSF52540">
    <property type="entry name" value="P-loop containing nucleoside triphosphate hydrolases"/>
    <property type="match status" value="1"/>
</dbReference>
<dbReference type="Pfam" id="PF00196">
    <property type="entry name" value="GerE"/>
    <property type="match status" value="1"/>
</dbReference>
<dbReference type="InterPro" id="IPR036388">
    <property type="entry name" value="WH-like_DNA-bd_sf"/>
</dbReference>
<keyword evidence="1" id="KW-0238">DNA-binding</keyword>
<evidence type="ECO:0000256" key="2">
    <source>
        <dbReference type="SAM" id="MobiDB-lite"/>
    </source>
</evidence>
<dbReference type="GO" id="GO:0003677">
    <property type="term" value="F:DNA binding"/>
    <property type="evidence" value="ECO:0007669"/>
    <property type="project" value="UniProtKB-KW"/>
</dbReference>
<dbReference type="PROSITE" id="PS50043">
    <property type="entry name" value="HTH_LUXR_2"/>
    <property type="match status" value="1"/>
</dbReference>
<dbReference type="InterPro" id="IPR000792">
    <property type="entry name" value="Tscrpt_reg_LuxR_C"/>
</dbReference>
<dbReference type="CDD" id="cd06170">
    <property type="entry name" value="LuxR_C_like"/>
    <property type="match status" value="1"/>
</dbReference>
<gene>
    <name evidence="4" type="ORF">F6B40_03780</name>
</gene>
<dbReference type="AlphaFoldDB" id="A0A5N0TN45"/>
<dbReference type="InterPro" id="IPR016032">
    <property type="entry name" value="Sig_transdc_resp-reg_C-effctor"/>
</dbReference>
<dbReference type="Gene3D" id="1.10.10.10">
    <property type="entry name" value="Winged helix-like DNA-binding domain superfamily/Winged helix DNA-binding domain"/>
    <property type="match status" value="1"/>
</dbReference>
<evidence type="ECO:0000259" key="3">
    <source>
        <dbReference type="PROSITE" id="PS50043"/>
    </source>
</evidence>
<dbReference type="InterPro" id="IPR039420">
    <property type="entry name" value="WalR-like"/>
</dbReference>
<sequence length="872" mass="93139">MATPDPRSPVLDVIGDAITARTGVVLVGLPGSGRRTLLAHVRRRVEEAGWTVATVPGPADTGTRPLDALALAGLTSSPPGIAGAVHAVTALASSGPALILLTDAHQLDDTSAQVIAAAMDRADITVLATVRPPLYDASALRTVAARRDATVVTIPPLPFDEIHRLVADTLGGDIDAEVAGRVYALSGGLPGIARAICVEARRTGELVNEGTHWSGARDLWTPAWGIPVGRLTAGLTEPEREALWVLAELGPTDVSTVRRAVPWHIVTTLDDRGLVRFVDEDDRSVVALFPPLLEEHLRHRALSARGRSAADLVSAAFRDHPTTPDRPPARPALSTPMRWSSSPEAAAILGRVLREHTASRVIRCRADWERDPTDATALLYLQALLDDGAPVAQMEHVLAAERTRASDRPSLEAVRIRAWEGVFRAFRLHDVPAGLSVLIRAAAQMPHGAAILTATAQHVRLVTGSGTAPELPLVPETGPPNPHADVDGHVDDHGATVDLPPLRAEDVVRMVRGEMLLAGGRTTDARQEFAAVVPVDPVHYDTDALVSLGMLFAGDIRGAVARADRQLDIARGMLDRSQIEPHAYVVALGLYLEGKLTSLRDHLTGVFALDAPAPLRPAARAGLLSISASLSLMEKNLPSARAMLTQLAELDLAGGPFVMTRPEPASASLAIARGVPAHEATRPAWDRIEAFIDDGNFLAAVFDGTRIIDLHVDPDRAARLTEIARAAQGDLVPALGIYIEGALLHSAELLIEAAARLRGENLILHSARAHAMAIRILRDEGRTDRATEESAHLRRLMEDGGEESRLLVSEVAAPAAYLTPRELEIARLIAQGASNRDVAARLVVSERTVDNHLYRIFRKLGITSRSELAGLL</sequence>
<dbReference type="PROSITE" id="PS00622">
    <property type="entry name" value="HTH_LUXR_1"/>
    <property type="match status" value="1"/>
</dbReference>
<dbReference type="PRINTS" id="PR00038">
    <property type="entry name" value="HTHLUXR"/>
</dbReference>
<evidence type="ECO:0000313" key="4">
    <source>
        <dbReference type="EMBL" id="KAA9134829.1"/>
    </source>
</evidence>
<dbReference type="SUPFAM" id="SSF46894">
    <property type="entry name" value="C-terminal effector domain of the bipartite response regulators"/>
    <property type="match status" value="1"/>
</dbReference>
<dbReference type="PANTHER" id="PTHR43214">
    <property type="entry name" value="TWO-COMPONENT RESPONSE REGULATOR"/>
    <property type="match status" value="1"/>
</dbReference>
<keyword evidence="5" id="KW-1185">Reference proteome</keyword>
<dbReference type="GO" id="GO:0006355">
    <property type="term" value="P:regulation of DNA-templated transcription"/>
    <property type="evidence" value="ECO:0007669"/>
    <property type="project" value="InterPro"/>
</dbReference>